<dbReference type="EMBL" id="JAAGLQ010000267">
    <property type="protein sequence ID" value="NEA16534.1"/>
    <property type="molecule type" value="Genomic_DNA"/>
</dbReference>
<dbReference type="InterPro" id="IPR009081">
    <property type="entry name" value="PP-bd_ACP"/>
</dbReference>
<dbReference type="InterPro" id="IPR036736">
    <property type="entry name" value="ACP-like_sf"/>
</dbReference>
<sequence length="86" mass="9265">MPDTYATLRSVLTGSFRVPDDVIHPDATLEQLGLESLALTELVLILHERFAVKISGEYAAPLRTVAEVAEHLDALRAAGPRTVAPS</sequence>
<dbReference type="RefSeq" id="WP_164344831.1">
    <property type="nucleotide sequence ID" value="NZ_JAAGLQ010000267.1"/>
</dbReference>
<evidence type="ECO:0000313" key="2">
    <source>
        <dbReference type="EMBL" id="NEA16534.1"/>
    </source>
</evidence>
<dbReference type="Gene3D" id="1.10.1200.10">
    <property type="entry name" value="ACP-like"/>
    <property type="match status" value="1"/>
</dbReference>
<protein>
    <submittedName>
        <fullName evidence="2">Acyl carrier protein</fullName>
    </submittedName>
</protein>
<evidence type="ECO:0000259" key="1">
    <source>
        <dbReference type="PROSITE" id="PS50075"/>
    </source>
</evidence>
<gene>
    <name evidence="2" type="ORF">G3I29_13550</name>
</gene>
<dbReference type="AlphaFoldDB" id="A0A6N9TYE5"/>
<dbReference type="Proteomes" id="UP000471293">
    <property type="component" value="Unassembled WGS sequence"/>
</dbReference>
<dbReference type="Pfam" id="PF00550">
    <property type="entry name" value="PP-binding"/>
    <property type="match status" value="1"/>
</dbReference>
<dbReference type="PROSITE" id="PS50075">
    <property type="entry name" value="CARRIER"/>
    <property type="match status" value="1"/>
</dbReference>
<feature type="domain" description="Carrier" evidence="1">
    <location>
        <begin position="1"/>
        <end position="76"/>
    </location>
</feature>
<evidence type="ECO:0000313" key="3">
    <source>
        <dbReference type="Proteomes" id="UP000471293"/>
    </source>
</evidence>
<organism evidence="2 3">
    <name type="scientific">Streptomyces halstedii</name>
    <dbReference type="NCBI Taxonomy" id="1944"/>
    <lineage>
        <taxon>Bacteria</taxon>
        <taxon>Bacillati</taxon>
        <taxon>Actinomycetota</taxon>
        <taxon>Actinomycetes</taxon>
        <taxon>Kitasatosporales</taxon>
        <taxon>Streptomycetaceae</taxon>
        <taxon>Streptomyces</taxon>
    </lineage>
</organism>
<comment type="caution">
    <text evidence="2">The sequence shown here is derived from an EMBL/GenBank/DDBJ whole genome shotgun (WGS) entry which is preliminary data.</text>
</comment>
<reference evidence="2 3" key="1">
    <citation type="submission" date="2020-01" db="EMBL/GenBank/DDBJ databases">
        <title>Insect and environment-associated Actinomycetes.</title>
        <authorList>
            <person name="Currrie C."/>
            <person name="Chevrette M."/>
            <person name="Carlson C."/>
            <person name="Stubbendieck R."/>
            <person name="Wendt-Pienkowski E."/>
        </authorList>
    </citation>
    <scope>NUCLEOTIDE SEQUENCE [LARGE SCALE GENOMIC DNA]</scope>
    <source>
        <strain evidence="2 3">SID11342</strain>
    </source>
</reference>
<dbReference type="SUPFAM" id="SSF47336">
    <property type="entry name" value="ACP-like"/>
    <property type="match status" value="1"/>
</dbReference>
<proteinExistence type="predicted"/>
<name>A0A6N9TYE5_STRHA</name>
<accession>A0A6N9TYE5</accession>